<dbReference type="Pfam" id="PF13193">
    <property type="entry name" value="AMP-binding_C"/>
    <property type="match status" value="1"/>
</dbReference>
<accession>A0ABN2MY80</accession>
<evidence type="ECO:0000256" key="2">
    <source>
        <dbReference type="ARBA" id="ARBA00022598"/>
    </source>
</evidence>
<dbReference type="Gene3D" id="3.30.300.30">
    <property type="match status" value="1"/>
</dbReference>
<dbReference type="PANTHER" id="PTHR43201:SF5">
    <property type="entry name" value="MEDIUM-CHAIN ACYL-COA LIGASE ACSF2, MITOCHONDRIAL"/>
    <property type="match status" value="1"/>
</dbReference>
<dbReference type="InterPro" id="IPR000873">
    <property type="entry name" value="AMP-dep_synth/lig_dom"/>
</dbReference>
<feature type="domain" description="AMP-binding enzyme C-terminal" evidence="4">
    <location>
        <begin position="432"/>
        <end position="509"/>
    </location>
</feature>
<gene>
    <name evidence="5" type="ORF">GCM10009836_24330</name>
</gene>
<comment type="caution">
    <text evidence="5">The sequence shown here is derived from an EMBL/GenBank/DDBJ whole genome shotgun (WGS) entry which is preliminary data.</text>
</comment>
<feature type="domain" description="AMP-dependent synthetase/ligase" evidence="3">
    <location>
        <begin position="20"/>
        <end position="383"/>
    </location>
</feature>
<dbReference type="Pfam" id="PF00501">
    <property type="entry name" value="AMP-binding"/>
    <property type="match status" value="1"/>
</dbReference>
<dbReference type="SUPFAM" id="SSF56801">
    <property type="entry name" value="Acetyl-CoA synthetase-like"/>
    <property type="match status" value="1"/>
</dbReference>
<dbReference type="InterPro" id="IPR042099">
    <property type="entry name" value="ANL_N_sf"/>
</dbReference>
<dbReference type="InterPro" id="IPR045851">
    <property type="entry name" value="AMP-bd_C_sf"/>
</dbReference>
<evidence type="ECO:0000256" key="1">
    <source>
        <dbReference type="ARBA" id="ARBA00006432"/>
    </source>
</evidence>
<evidence type="ECO:0000313" key="6">
    <source>
        <dbReference type="Proteomes" id="UP001500449"/>
    </source>
</evidence>
<dbReference type="Proteomes" id="UP001500449">
    <property type="component" value="Unassembled WGS sequence"/>
</dbReference>
<comment type="similarity">
    <text evidence="1">Belongs to the ATP-dependent AMP-binding enzyme family.</text>
</comment>
<proteinExistence type="inferred from homology"/>
<dbReference type="EMBL" id="BAAAQK010000005">
    <property type="protein sequence ID" value="GAA1844084.1"/>
    <property type="molecule type" value="Genomic_DNA"/>
</dbReference>
<evidence type="ECO:0000259" key="3">
    <source>
        <dbReference type="Pfam" id="PF00501"/>
    </source>
</evidence>
<name>A0ABN2MY80_9PSEU</name>
<protein>
    <submittedName>
        <fullName evidence="5">Cyclohexanecarboxylate-CoA ligase</fullName>
    </submittedName>
</protein>
<organism evidence="5 6">
    <name type="scientific">Pseudonocardia ailaonensis</name>
    <dbReference type="NCBI Taxonomy" id="367279"/>
    <lineage>
        <taxon>Bacteria</taxon>
        <taxon>Bacillati</taxon>
        <taxon>Actinomycetota</taxon>
        <taxon>Actinomycetes</taxon>
        <taxon>Pseudonocardiales</taxon>
        <taxon>Pseudonocardiaceae</taxon>
        <taxon>Pseudonocardia</taxon>
    </lineage>
</organism>
<keyword evidence="6" id="KW-1185">Reference proteome</keyword>
<reference evidence="5 6" key="1">
    <citation type="journal article" date="2019" name="Int. J. Syst. Evol. Microbiol.">
        <title>The Global Catalogue of Microorganisms (GCM) 10K type strain sequencing project: providing services to taxonomists for standard genome sequencing and annotation.</title>
        <authorList>
            <consortium name="The Broad Institute Genomics Platform"/>
            <consortium name="The Broad Institute Genome Sequencing Center for Infectious Disease"/>
            <person name="Wu L."/>
            <person name="Ma J."/>
        </authorList>
    </citation>
    <scope>NUCLEOTIDE SEQUENCE [LARGE SCALE GENOMIC DNA]</scope>
    <source>
        <strain evidence="5 6">JCM 16009</strain>
    </source>
</reference>
<dbReference type="Gene3D" id="3.40.50.12780">
    <property type="entry name" value="N-terminal domain of ligase-like"/>
    <property type="match status" value="1"/>
</dbReference>
<dbReference type="GO" id="GO:0016874">
    <property type="term" value="F:ligase activity"/>
    <property type="evidence" value="ECO:0007669"/>
    <property type="project" value="UniProtKB-KW"/>
</dbReference>
<dbReference type="PANTHER" id="PTHR43201">
    <property type="entry name" value="ACYL-COA SYNTHETASE"/>
    <property type="match status" value="1"/>
</dbReference>
<evidence type="ECO:0000259" key="4">
    <source>
        <dbReference type="Pfam" id="PF13193"/>
    </source>
</evidence>
<sequence>MLMAERAVPTYPATLWELIEQRSRETPGATMYLDDRSRTLTFGQYRDRCEAVAAGLAVEHGVRPGDRVSWQLPTGLEAMVLLGALARLGAVQNPIIPMLRHADVDAIARQVGPRLFVVADRFRGFDHAAMASELSATHGFDVLTLPWEGHDGRGLALPVGDPDALPPAPAADGVRWIYHSSGTTAEPKGILHTDRSVMSGGTGFTVRWGLGPSDVWPIAFPVSHIGGANNLANQLVCGHVIALFSTFDRERTPRLMAEVGATLLGSASPFFAAYLNAQQASDDRLYPRLRACVNGGAPKSAEMHARVRAELGGKGILGSYGLTEFPIATVASFDDSDELVAHTEGRAVPGVEMRTVDSAGRDVPAGEEGEVLLRGPQAFAGYLGPAPEDVVTPDGFVRTGDLGVIEITGHLRITGRLKDIIIRNAENISALELEQAVASHPGVGDVAVIGLPDVSYGERACAVVVVAEGRVVPTLSELREHCLALGLPAQKVPERLEVVDVLPRSSLGKVQKRDLRSRFSAPAARSTS</sequence>
<evidence type="ECO:0000313" key="5">
    <source>
        <dbReference type="EMBL" id="GAA1844084.1"/>
    </source>
</evidence>
<keyword evidence="2 5" id="KW-0436">Ligase</keyword>
<dbReference type="InterPro" id="IPR025110">
    <property type="entry name" value="AMP-bd_C"/>
</dbReference>